<evidence type="ECO:0000313" key="1">
    <source>
        <dbReference type="EMBL" id="KAF9746867.1"/>
    </source>
</evidence>
<gene>
    <name evidence="1" type="ORF">IM811_003772</name>
</gene>
<comment type="caution">
    <text evidence="1">The sequence shown here is derived from an EMBL/GenBank/DDBJ whole genome shotgun (WGS) entry which is preliminary data.</text>
</comment>
<dbReference type="InterPro" id="IPR042099">
    <property type="entry name" value="ANL_N_sf"/>
</dbReference>
<dbReference type="EMBL" id="JADCTT010000011">
    <property type="protein sequence ID" value="KAF9746867.1"/>
    <property type="molecule type" value="Genomic_DNA"/>
</dbReference>
<name>A0A8H7KAE5_BIOOC</name>
<dbReference type="AlphaFoldDB" id="A0A8H7KAE5"/>
<proteinExistence type="predicted"/>
<sequence>MAPQLKTHITNLVEVASKHPDRPAFKVPLLSDKGTFTGYETLSFAQFWGDVENSARYWTQELSKKGLKQGDVVGLWLKGLSYLDGLVIWGISRAGFTLRYFQSN</sequence>
<organism evidence="1 2">
    <name type="scientific">Bionectria ochroleuca</name>
    <name type="common">Gliocladium roseum</name>
    <dbReference type="NCBI Taxonomy" id="29856"/>
    <lineage>
        <taxon>Eukaryota</taxon>
        <taxon>Fungi</taxon>
        <taxon>Dikarya</taxon>
        <taxon>Ascomycota</taxon>
        <taxon>Pezizomycotina</taxon>
        <taxon>Sordariomycetes</taxon>
        <taxon>Hypocreomycetidae</taxon>
        <taxon>Hypocreales</taxon>
        <taxon>Bionectriaceae</taxon>
        <taxon>Clonostachys</taxon>
    </lineage>
</organism>
<dbReference type="Gene3D" id="3.40.50.12780">
    <property type="entry name" value="N-terminal domain of ligase-like"/>
    <property type="match status" value="1"/>
</dbReference>
<accession>A0A8H7KAE5</accession>
<evidence type="ECO:0008006" key="3">
    <source>
        <dbReference type="Google" id="ProtNLM"/>
    </source>
</evidence>
<dbReference type="SUPFAM" id="SSF56801">
    <property type="entry name" value="Acetyl-CoA synthetase-like"/>
    <property type="match status" value="1"/>
</dbReference>
<dbReference type="Proteomes" id="UP000616885">
    <property type="component" value="Unassembled WGS sequence"/>
</dbReference>
<protein>
    <recommendedName>
        <fullName evidence="3">AMP-dependent synthetase/ligase domain-containing protein</fullName>
    </recommendedName>
</protein>
<reference evidence="1" key="1">
    <citation type="submission" date="2020-10" db="EMBL/GenBank/DDBJ databases">
        <title>High-Quality Genome Resource of Clonostachys rosea strain S41 by Oxford Nanopore Long-Read Sequencing.</title>
        <authorList>
            <person name="Wang H."/>
        </authorList>
    </citation>
    <scope>NUCLEOTIDE SEQUENCE</scope>
    <source>
        <strain evidence="1">S41</strain>
    </source>
</reference>
<evidence type="ECO:0000313" key="2">
    <source>
        <dbReference type="Proteomes" id="UP000616885"/>
    </source>
</evidence>